<evidence type="ECO:0000313" key="3">
    <source>
        <dbReference type="Proteomes" id="UP000288805"/>
    </source>
</evidence>
<accession>A0A438CHU7</accession>
<proteinExistence type="predicted"/>
<dbReference type="AlphaFoldDB" id="A0A438CHU7"/>
<protein>
    <submittedName>
        <fullName evidence="2">Uncharacterized protein</fullName>
    </submittedName>
</protein>
<name>A0A438CHU7_VITVI</name>
<organism evidence="2 3">
    <name type="scientific">Vitis vinifera</name>
    <name type="common">Grape</name>
    <dbReference type="NCBI Taxonomy" id="29760"/>
    <lineage>
        <taxon>Eukaryota</taxon>
        <taxon>Viridiplantae</taxon>
        <taxon>Streptophyta</taxon>
        <taxon>Embryophyta</taxon>
        <taxon>Tracheophyta</taxon>
        <taxon>Spermatophyta</taxon>
        <taxon>Magnoliopsida</taxon>
        <taxon>eudicotyledons</taxon>
        <taxon>Gunneridae</taxon>
        <taxon>Pentapetalae</taxon>
        <taxon>rosids</taxon>
        <taxon>Vitales</taxon>
        <taxon>Vitaceae</taxon>
        <taxon>Viteae</taxon>
        <taxon>Vitis</taxon>
    </lineage>
</organism>
<dbReference type="EMBL" id="QGNW01002218">
    <property type="protein sequence ID" value="RVW22788.1"/>
    <property type="molecule type" value="Genomic_DNA"/>
</dbReference>
<gene>
    <name evidence="2" type="ORF">CK203_106468</name>
</gene>
<reference evidence="2 3" key="1">
    <citation type="journal article" date="2018" name="PLoS Genet.">
        <title>Population sequencing reveals clonal diversity and ancestral inbreeding in the grapevine cultivar Chardonnay.</title>
        <authorList>
            <person name="Roach M.J."/>
            <person name="Johnson D.L."/>
            <person name="Bohlmann J."/>
            <person name="van Vuuren H.J."/>
            <person name="Jones S.J."/>
            <person name="Pretorius I.S."/>
            <person name="Schmidt S.A."/>
            <person name="Borneman A.R."/>
        </authorList>
    </citation>
    <scope>NUCLEOTIDE SEQUENCE [LARGE SCALE GENOMIC DNA]</scope>
    <source>
        <strain evidence="3">cv. Chardonnay</strain>
        <tissue evidence="2">Leaf</tissue>
    </source>
</reference>
<evidence type="ECO:0000256" key="1">
    <source>
        <dbReference type="SAM" id="MobiDB-lite"/>
    </source>
</evidence>
<feature type="region of interest" description="Disordered" evidence="1">
    <location>
        <begin position="87"/>
        <end position="106"/>
    </location>
</feature>
<feature type="compositionally biased region" description="Basic and acidic residues" evidence="1">
    <location>
        <begin position="97"/>
        <end position="106"/>
    </location>
</feature>
<feature type="compositionally biased region" description="Polar residues" evidence="1">
    <location>
        <begin position="7"/>
        <end position="17"/>
    </location>
</feature>
<dbReference type="Proteomes" id="UP000288805">
    <property type="component" value="Unassembled WGS sequence"/>
</dbReference>
<sequence>MQEKENSPSQPYQNSMSIHEMEAQEGESSIVKEIEEVITLRSGKELDLPTCKLEHKRIVIKEERMKHMPPPFLQALGIAKKLKKKIGAKSESNGAKTGEKQGKNRGLRDFAASAKLKFCCETSSQPNCPLCENFRSCETNFGTRVPLRSTRAPFRSCKNGCEPPKHEILHFAGKAPFCKGFGSCENPFCTRVPLRSKEHPFRSCETHCEVVKPDFAPKVSFCRVFRNCEAGFGTRVPFRSTVTLISQLRNGCEVPKSEIPNFTAAPPFRQLLDTSRSLPEVQIMHAISRWKAWEVTSP</sequence>
<comment type="caution">
    <text evidence="2">The sequence shown here is derived from an EMBL/GenBank/DDBJ whole genome shotgun (WGS) entry which is preliminary data.</text>
</comment>
<feature type="region of interest" description="Disordered" evidence="1">
    <location>
        <begin position="1"/>
        <end position="27"/>
    </location>
</feature>
<evidence type="ECO:0000313" key="2">
    <source>
        <dbReference type="EMBL" id="RVW22788.1"/>
    </source>
</evidence>